<reference evidence="1 2" key="1">
    <citation type="submission" date="2024-05" db="EMBL/GenBank/DDBJ databases">
        <authorList>
            <person name="Wallberg A."/>
        </authorList>
    </citation>
    <scope>NUCLEOTIDE SEQUENCE [LARGE SCALE GENOMIC DNA]</scope>
</reference>
<keyword evidence="2" id="KW-1185">Reference proteome</keyword>
<dbReference type="EMBL" id="CAXKWB010047984">
    <property type="protein sequence ID" value="CAL4166292.1"/>
    <property type="molecule type" value="Genomic_DNA"/>
</dbReference>
<organism evidence="1 2">
    <name type="scientific">Meganyctiphanes norvegica</name>
    <name type="common">Northern krill</name>
    <name type="synonym">Thysanopoda norvegica</name>
    <dbReference type="NCBI Taxonomy" id="48144"/>
    <lineage>
        <taxon>Eukaryota</taxon>
        <taxon>Metazoa</taxon>
        <taxon>Ecdysozoa</taxon>
        <taxon>Arthropoda</taxon>
        <taxon>Crustacea</taxon>
        <taxon>Multicrustacea</taxon>
        <taxon>Malacostraca</taxon>
        <taxon>Eumalacostraca</taxon>
        <taxon>Eucarida</taxon>
        <taxon>Euphausiacea</taxon>
        <taxon>Euphausiidae</taxon>
        <taxon>Meganyctiphanes</taxon>
    </lineage>
</organism>
<dbReference type="Proteomes" id="UP001497623">
    <property type="component" value="Unassembled WGS sequence"/>
</dbReference>
<dbReference type="Pfam" id="PF07841">
    <property type="entry name" value="DM4_12"/>
    <property type="match status" value="1"/>
</dbReference>
<name>A0AAV2S934_MEGNR</name>
<dbReference type="InterPro" id="IPR006631">
    <property type="entry name" value="DM4_12"/>
</dbReference>
<feature type="non-terminal residue" evidence="1">
    <location>
        <position position="1"/>
    </location>
</feature>
<accession>A0AAV2S934</accession>
<dbReference type="AlphaFoldDB" id="A0AAV2S934"/>
<protein>
    <submittedName>
        <fullName evidence="1">Uncharacterized protein</fullName>
    </submittedName>
</protein>
<dbReference type="PANTHER" id="PTHR21398">
    <property type="entry name" value="AGAP007094-PA"/>
    <property type="match status" value="1"/>
</dbReference>
<proteinExistence type="predicted"/>
<dbReference type="PANTHER" id="PTHR21398:SF6">
    <property type="entry name" value="AGAP007094-PA"/>
    <property type="match status" value="1"/>
</dbReference>
<evidence type="ECO:0000313" key="1">
    <source>
        <dbReference type="EMBL" id="CAL4166292.1"/>
    </source>
</evidence>
<feature type="non-terminal residue" evidence="1">
    <location>
        <position position="125"/>
    </location>
</feature>
<evidence type="ECO:0000313" key="2">
    <source>
        <dbReference type="Proteomes" id="UP001497623"/>
    </source>
</evidence>
<gene>
    <name evidence="1" type="ORF">MNOR_LOCUS33386</name>
</gene>
<comment type="caution">
    <text evidence="1">The sequence shown here is derived from an EMBL/GenBank/DDBJ whole genome shotgun (WGS) entry which is preliminary data.</text>
</comment>
<sequence>DTYIMTIDIITNPGNVITPLRPIWYITTQLNIPLGDEQAIDAFTLAMAMSLIFRIEVSLYDVFNRKSKRKRSIQEDQFEVFRQIEDNLSMTGMDGHACVLRFICELQYNRFAGSSIFGELFTLIF</sequence>